<accession>A0ABR2XRF0</accession>
<gene>
    <name evidence="1" type="ORF">SCAR479_06975</name>
</gene>
<reference evidence="1 2" key="1">
    <citation type="submission" date="2024-02" db="EMBL/GenBank/DDBJ databases">
        <title>First draft genome assembly of two strains of Seiridium cardinale.</title>
        <authorList>
            <person name="Emiliani G."/>
            <person name="Scali E."/>
        </authorList>
    </citation>
    <scope>NUCLEOTIDE SEQUENCE [LARGE SCALE GENOMIC DNA]</scope>
    <source>
        <strain evidence="1 2">BM-138-000479</strain>
    </source>
</reference>
<evidence type="ECO:0000313" key="2">
    <source>
        <dbReference type="Proteomes" id="UP001465668"/>
    </source>
</evidence>
<dbReference type="EMBL" id="JARVKM010000028">
    <property type="protein sequence ID" value="KAK9776363.1"/>
    <property type="molecule type" value="Genomic_DNA"/>
</dbReference>
<dbReference type="Proteomes" id="UP001465668">
    <property type="component" value="Unassembled WGS sequence"/>
</dbReference>
<keyword evidence="2" id="KW-1185">Reference proteome</keyword>
<comment type="caution">
    <text evidence="1">The sequence shown here is derived from an EMBL/GenBank/DDBJ whole genome shotgun (WGS) entry which is preliminary data.</text>
</comment>
<sequence>MNNVHGRVNGLAELPHLKFWRQWQCGDSRASVYTTSNGHQFSFPPASSVPTSSPMTCPPVRHPHANPTVWVPGAASVKDQAEETSLFRHTNCHPGTGIVHNLVRDVGAIRLLGEGVAGWAHWRAGVQYGYRAKQCGEVLNALNGEGKWKSFAAELAAVTNSRKSVASNARRSA</sequence>
<evidence type="ECO:0000313" key="1">
    <source>
        <dbReference type="EMBL" id="KAK9776363.1"/>
    </source>
</evidence>
<proteinExistence type="predicted"/>
<name>A0ABR2XRF0_9PEZI</name>
<organism evidence="1 2">
    <name type="scientific">Seiridium cardinale</name>
    <dbReference type="NCBI Taxonomy" id="138064"/>
    <lineage>
        <taxon>Eukaryota</taxon>
        <taxon>Fungi</taxon>
        <taxon>Dikarya</taxon>
        <taxon>Ascomycota</taxon>
        <taxon>Pezizomycotina</taxon>
        <taxon>Sordariomycetes</taxon>
        <taxon>Xylariomycetidae</taxon>
        <taxon>Amphisphaeriales</taxon>
        <taxon>Sporocadaceae</taxon>
        <taxon>Seiridium</taxon>
    </lineage>
</organism>
<protein>
    <submittedName>
        <fullName evidence="1">Uncharacterized protein</fullName>
    </submittedName>
</protein>